<sequence length="1469" mass="163344">MPKRLKTLLSSFHRSKEIGRAEIQINQAEDQKDTPNIAKPPTYSQPAIQPLQSLETFQPKDLWQTAYDQLDEKEQPVFLHTQYSPDSKDKKAGLRMQIEEIIQVTERKYEAYQQKSDKTLREASRKIIDALLSYREIISTVAGLDPTQHAASAWAIVSLGLKITQNHHDARNALFESSEYLADVITQCAFIEHRLYPTSDSDIRGHVEAAMIKLYMAILRYSGQIRDAQQSRIGRNLSDCFTAITGHPLTELKISVEKERDNLRRWIELRGYLHHEKEAENILLKIDELGESLKLLLEQSSLTHLHVVEGALYDCHVHEHEDFCLPGTRTDLLSRIMIWATSNDKFVFWLNGMAGTGKSTIARTVAQGFKERGVLGASFFFKRGEADRGTATYLITSIVGQLVHRHRQLVPEVLKAMKADPRITSKFMRDQFDQLLYRPLSKLQPDQSTTIVIVIDALDECDGDDNIKLILHLLFKLQEIRSVRLRVVLTSRPELPIRLGFLKEDNYQDMVLHELPAPVIEHDIRLFLEYKLSAIQREHSLPSDWPGNKRIEQLVQMALPLFIFAATLCRFIGDEYWLPEERLTAVLQNDATTSTSDMDRTYLPVLNQLLAAKNKKEFEQLLQEFQNIIGTIVLLDTPLSVVSLSQLTGVPENKIVNRLKRFHSVLSIPADLDAPVRILHLSFRDFLIHTEGDFRINEKDTHRQIALNCLRVIDTRLRHNICDLASYGIQCQDIDPQIIQQRLPADLQYSCYYWVHHLKQSQGSISGSEILSFLQKRFLHWLEALALMGKISEAAGMIKTLESSIWEYNPALSGFLYDARRFTLQNAYTASIAPLQLYCSGLAFAPAQSVIKGTFLGEIPKYIRPLPAVMDAWSTTLQTLEGHSGNLNSVAFSPDGLTLASCSSDSTIKLWDTATGTQQQTLEGHTDTVFSVVFSPDGLTLASGSNDLTIKLWDAVTGTQRQTLEGYLGSVVSVAFSPDGLTLASGSFDNTIKLWDIATGIQRQTLEGHSDAVNSVAFSPDGFILASCSYDKSIKLWEMTTSIQLFTLEGHSNIVTSVAFSPNGLTLASGSYSIIKLWDTATGIQLQTLECHSDWIDSVIFSSDGLTLVSGSSDSTIKIWNIATGTQLQTLEGHSNRVTSVTFSPDGFTLASASHDSTIKIWDTIAGTQRQALEDHSDRVNSVVFSPDGFTLASASHDRNIKLWDAATGTQRQTLEGHSDWVISVVFSLDGQTLASGSVDRTIKLWDIATGTQRQTLEGHSDSVTSVVFSPDGLTLVSGSGDSTIKLWNTVTGTQYQTLEGHSDSVTSVVFSPDGFILASGSYSIIKLWDTATGTQLRTLEGHSGFIFSVTFSPDGLILASGSSDHTIKLWDTVTGTQRQTLEGHSDWIESVAFAPDGLTLVSSSRDRTIKLWDIVTGTQYQTLEGHSDSVNSAAFSPDSPKPSLELASANSQMSLSSNWLSAWMGNGI</sequence>
<dbReference type="SUPFAM" id="SSF50998">
    <property type="entry name" value="Quinoprotein alcohol dehydrogenase-like"/>
    <property type="match status" value="1"/>
</dbReference>
<dbReference type="Pfam" id="PF24883">
    <property type="entry name" value="NPHP3_N"/>
    <property type="match status" value="1"/>
</dbReference>
<dbReference type="SUPFAM" id="SSF50978">
    <property type="entry name" value="WD40 repeat-like"/>
    <property type="match status" value="1"/>
</dbReference>
<proteinExistence type="predicted"/>
<dbReference type="InterPro" id="IPR036322">
    <property type="entry name" value="WD40_repeat_dom_sf"/>
</dbReference>
<feature type="repeat" description="WD" evidence="3">
    <location>
        <begin position="1131"/>
        <end position="1172"/>
    </location>
</feature>
<feature type="coiled-coil region" evidence="4">
    <location>
        <begin position="95"/>
        <end position="122"/>
    </location>
</feature>
<evidence type="ECO:0000313" key="7">
    <source>
        <dbReference type="EMBL" id="KAJ5221865.1"/>
    </source>
</evidence>
<organism evidence="7 8">
    <name type="scientific">Penicillium citrinum</name>
    <dbReference type="NCBI Taxonomy" id="5077"/>
    <lineage>
        <taxon>Eukaryota</taxon>
        <taxon>Fungi</taxon>
        <taxon>Dikarya</taxon>
        <taxon>Ascomycota</taxon>
        <taxon>Pezizomycotina</taxon>
        <taxon>Eurotiomycetes</taxon>
        <taxon>Eurotiomycetidae</taxon>
        <taxon>Eurotiales</taxon>
        <taxon>Aspergillaceae</taxon>
        <taxon>Penicillium</taxon>
    </lineage>
</organism>
<evidence type="ECO:0000256" key="2">
    <source>
        <dbReference type="ARBA" id="ARBA00022737"/>
    </source>
</evidence>
<protein>
    <recommendedName>
        <fullName evidence="6">NACHT domain-containing protein</fullName>
    </recommendedName>
</protein>
<name>A0A9W9NL34_PENCI</name>
<dbReference type="InterPro" id="IPR019775">
    <property type="entry name" value="WD40_repeat_CS"/>
</dbReference>
<dbReference type="OrthoDB" id="1577640at2759"/>
<feature type="repeat" description="WD" evidence="3">
    <location>
        <begin position="964"/>
        <end position="1005"/>
    </location>
</feature>
<feature type="repeat" description="WD" evidence="3">
    <location>
        <begin position="1048"/>
        <end position="1088"/>
    </location>
</feature>
<feature type="repeat" description="WD" evidence="3">
    <location>
        <begin position="1257"/>
        <end position="1298"/>
    </location>
</feature>
<feature type="repeat" description="WD" evidence="3">
    <location>
        <begin position="1006"/>
        <end position="1047"/>
    </location>
</feature>
<dbReference type="GeneID" id="81388824"/>
<feature type="repeat" description="WD" evidence="3">
    <location>
        <begin position="1299"/>
        <end position="1339"/>
    </location>
</feature>
<dbReference type="Gene3D" id="2.130.10.10">
    <property type="entry name" value="YVTN repeat-like/Quinoprotein amine dehydrogenase"/>
    <property type="match status" value="6"/>
</dbReference>
<feature type="repeat" description="WD" evidence="3">
    <location>
        <begin position="1340"/>
        <end position="1381"/>
    </location>
</feature>
<dbReference type="SUPFAM" id="SSF52540">
    <property type="entry name" value="P-loop containing nucleoside triphosphate hydrolases"/>
    <property type="match status" value="1"/>
</dbReference>
<feature type="domain" description="NACHT" evidence="6">
    <location>
        <begin position="346"/>
        <end position="493"/>
    </location>
</feature>
<comment type="caution">
    <text evidence="7">The sequence shown here is derived from an EMBL/GenBank/DDBJ whole genome shotgun (WGS) entry which is preliminary data.</text>
</comment>
<feature type="repeat" description="WD" evidence="3">
    <location>
        <begin position="1215"/>
        <end position="1256"/>
    </location>
</feature>
<feature type="repeat" description="WD" evidence="3">
    <location>
        <begin position="1173"/>
        <end position="1214"/>
    </location>
</feature>
<evidence type="ECO:0000259" key="6">
    <source>
        <dbReference type="PROSITE" id="PS50837"/>
    </source>
</evidence>
<dbReference type="InterPro" id="IPR001680">
    <property type="entry name" value="WD40_rpt"/>
</dbReference>
<feature type="region of interest" description="Disordered" evidence="5">
    <location>
        <begin position="20"/>
        <end position="46"/>
    </location>
</feature>
<feature type="repeat" description="WD" evidence="3">
    <location>
        <begin position="1089"/>
        <end position="1130"/>
    </location>
</feature>
<evidence type="ECO:0000256" key="1">
    <source>
        <dbReference type="ARBA" id="ARBA00022574"/>
    </source>
</evidence>
<evidence type="ECO:0000313" key="8">
    <source>
        <dbReference type="Proteomes" id="UP001147733"/>
    </source>
</evidence>
<dbReference type="EMBL" id="JAPQKT010000009">
    <property type="protein sequence ID" value="KAJ5221865.1"/>
    <property type="molecule type" value="Genomic_DNA"/>
</dbReference>
<dbReference type="RefSeq" id="XP_056496788.1">
    <property type="nucleotide sequence ID" value="XM_056649657.1"/>
</dbReference>
<feature type="repeat" description="WD" evidence="3">
    <location>
        <begin position="922"/>
        <end position="963"/>
    </location>
</feature>
<reference evidence="7" key="2">
    <citation type="journal article" date="2023" name="IMA Fungus">
        <title>Comparative genomic study of the Penicillium genus elucidates a diverse pangenome and 15 lateral gene transfer events.</title>
        <authorList>
            <person name="Petersen C."/>
            <person name="Sorensen T."/>
            <person name="Nielsen M.R."/>
            <person name="Sondergaard T.E."/>
            <person name="Sorensen J.L."/>
            <person name="Fitzpatrick D.A."/>
            <person name="Frisvad J.C."/>
            <person name="Nielsen K.L."/>
        </authorList>
    </citation>
    <scope>NUCLEOTIDE SEQUENCE</scope>
    <source>
        <strain evidence="7">IBT 23319</strain>
    </source>
</reference>
<evidence type="ECO:0000256" key="3">
    <source>
        <dbReference type="PROSITE-ProRule" id="PRU00221"/>
    </source>
</evidence>
<evidence type="ECO:0000256" key="5">
    <source>
        <dbReference type="SAM" id="MobiDB-lite"/>
    </source>
</evidence>
<dbReference type="PROSITE" id="PS00678">
    <property type="entry name" value="WD_REPEATS_1"/>
    <property type="match status" value="7"/>
</dbReference>
<dbReference type="PANTHER" id="PTHR19848:SF8">
    <property type="entry name" value="F-BOX AND WD REPEAT DOMAIN CONTAINING 7"/>
    <property type="match status" value="1"/>
</dbReference>
<dbReference type="SMART" id="SM00320">
    <property type="entry name" value="WD40"/>
    <property type="match status" value="14"/>
</dbReference>
<reference evidence="7" key="1">
    <citation type="submission" date="2022-11" db="EMBL/GenBank/DDBJ databases">
        <authorList>
            <person name="Petersen C."/>
        </authorList>
    </citation>
    <scope>NUCLEOTIDE SEQUENCE</scope>
    <source>
        <strain evidence="7">IBT 23319</strain>
    </source>
</reference>
<dbReference type="PROSITE" id="PS50294">
    <property type="entry name" value="WD_REPEATS_REGION"/>
    <property type="match status" value="13"/>
</dbReference>
<dbReference type="InterPro" id="IPR020472">
    <property type="entry name" value="WD40_PAC1"/>
</dbReference>
<dbReference type="Pfam" id="PF00400">
    <property type="entry name" value="WD40"/>
    <property type="match status" value="14"/>
</dbReference>
<keyword evidence="8" id="KW-1185">Reference proteome</keyword>
<evidence type="ECO:0000256" key="4">
    <source>
        <dbReference type="SAM" id="Coils"/>
    </source>
</evidence>
<dbReference type="PRINTS" id="PR00320">
    <property type="entry name" value="GPROTEINBRPT"/>
</dbReference>
<gene>
    <name evidence="7" type="ORF">N7469_010752</name>
</gene>
<keyword evidence="1 3" id="KW-0853">WD repeat</keyword>
<dbReference type="Gene3D" id="3.40.50.300">
    <property type="entry name" value="P-loop containing nucleotide triphosphate hydrolases"/>
    <property type="match status" value="1"/>
</dbReference>
<dbReference type="CDD" id="cd00200">
    <property type="entry name" value="WD40"/>
    <property type="match status" value="3"/>
</dbReference>
<dbReference type="PANTHER" id="PTHR19848">
    <property type="entry name" value="WD40 REPEAT PROTEIN"/>
    <property type="match status" value="1"/>
</dbReference>
<dbReference type="PROSITE" id="PS50082">
    <property type="entry name" value="WD_REPEATS_2"/>
    <property type="match status" value="13"/>
</dbReference>
<keyword evidence="4" id="KW-0175">Coiled coil</keyword>
<dbReference type="InterPro" id="IPR027417">
    <property type="entry name" value="P-loop_NTPase"/>
</dbReference>
<dbReference type="Proteomes" id="UP001147733">
    <property type="component" value="Unassembled WGS sequence"/>
</dbReference>
<dbReference type="InterPro" id="IPR007111">
    <property type="entry name" value="NACHT_NTPase"/>
</dbReference>
<dbReference type="PROSITE" id="PS50837">
    <property type="entry name" value="NACHT"/>
    <property type="match status" value="1"/>
</dbReference>
<dbReference type="InterPro" id="IPR011047">
    <property type="entry name" value="Quinoprotein_ADH-like_sf"/>
</dbReference>
<feature type="repeat" description="WD" evidence="3">
    <location>
        <begin position="1382"/>
        <end position="1423"/>
    </location>
</feature>
<accession>A0A9W9NL34</accession>
<feature type="repeat" description="WD" evidence="3">
    <location>
        <begin position="880"/>
        <end position="921"/>
    </location>
</feature>
<keyword evidence="2" id="KW-0677">Repeat</keyword>
<dbReference type="InterPro" id="IPR056884">
    <property type="entry name" value="NPHP3-like_N"/>
</dbReference>
<dbReference type="InterPro" id="IPR015943">
    <property type="entry name" value="WD40/YVTN_repeat-like_dom_sf"/>
</dbReference>